<dbReference type="Proteomes" id="UP000673375">
    <property type="component" value="Unassembled WGS sequence"/>
</dbReference>
<gene>
    <name evidence="1" type="ORF">I6N96_00440</name>
</gene>
<dbReference type="RefSeq" id="WP_209555533.1">
    <property type="nucleotide sequence ID" value="NZ_JAEDXU010000001.1"/>
</dbReference>
<comment type="caution">
    <text evidence="1">The sequence shown here is derived from an EMBL/GenBank/DDBJ whole genome shotgun (WGS) entry which is preliminary data.</text>
</comment>
<dbReference type="SUPFAM" id="SSF52540">
    <property type="entry name" value="P-loop containing nucleoside triphosphate hydrolases"/>
    <property type="match status" value="1"/>
</dbReference>
<evidence type="ECO:0000313" key="2">
    <source>
        <dbReference type="Proteomes" id="UP000673375"/>
    </source>
</evidence>
<dbReference type="EMBL" id="JAEDXU010000001">
    <property type="protein sequence ID" value="MBP1044728.1"/>
    <property type="molecule type" value="Genomic_DNA"/>
</dbReference>
<evidence type="ECO:0008006" key="3">
    <source>
        <dbReference type="Google" id="ProtNLM"/>
    </source>
</evidence>
<reference evidence="1 2" key="1">
    <citation type="submission" date="2020-12" db="EMBL/GenBank/DDBJ databases">
        <title>Vagococcus allomyrinae sp. nov. and Enterococcus lavae sp. nov., isolated from the larvae of Allomyrina dichotoma.</title>
        <authorList>
            <person name="Lee S.D."/>
        </authorList>
    </citation>
    <scope>NUCLEOTIDE SEQUENCE [LARGE SCALE GENOMIC DNA]</scope>
    <source>
        <strain evidence="1 2">BWM-S5</strain>
    </source>
</reference>
<sequence length="181" mass="20933">MKTIEHYQTFIQQFSQPDEHKVFAVLKDKEQIVTELPDFIEAALQQNQIKEIGFLLDDSAFFPSFSLTDNLFICSSIKDRQRKSVLKEWAVLLELPMSIFSDSFDNLSTFQQVKLQLLQLILADKKKIILANDFSKLSVYEKQCLFPLLKELATKTSISFWLITDDQKIADSPYIDETIVA</sequence>
<name>A0ABS4CEE1_9ENTE</name>
<dbReference type="Gene3D" id="3.40.50.300">
    <property type="entry name" value="P-loop containing nucleotide triphosphate hydrolases"/>
    <property type="match status" value="1"/>
</dbReference>
<evidence type="ECO:0000313" key="1">
    <source>
        <dbReference type="EMBL" id="MBP1044728.1"/>
    </source>
</evidence>
<keyword evidence="2" id="KW-1185">Reference proteome</keyword>
<proteinExistence type="predicted"/>
<protein>
    <recommendedName>
        <fullName evidence="3">ABC transporter domain-containing protein</fullName>
    </recommendedName>
</protein>
<dbReference type="InterPro" id="IPR027417">
    <property type="entry name" value="P-loop_NTPase"/>
</dbReference>
<organism evidence="1 2">
    <name type="scientific">Enterococcus larvae</name>
    <dbReference type="NCBI Taxonomy" id="2794352"/>
    <lineage>
        <taxon>Bacteria</taxon>
        <taxon>Bacillati</taxon>
        <taxon>Bacillota</taxon>
        <taxon>Bacilli</taxon>
        <taxon>Lactobacillales</taxon>
        <taxon>Enterococcaceae</taxon>
        <taxon>Enterococcus</taxon>
    </lineage>
</organism>
<accession>A0ABS4CEE1</accession>